<dbReference type="AlphaFoldDB" id="A0A2G6Q7J6"/>
<evidence type="ECO:0000313" key="2">
    <source>
        <dbReference type="Proteomes" id="UP000228484"/>
    </source>
</evidence>
<comment type="caution">
    <text evidence="1">The sequence shown here is derived from an EMBL/GenBank/DDBJ whole genome shotgun (WGS) entry which is preliminary data.</text>
</comment>
<dbReference type="EMBL" id="NWUW01000026">
    <property type="protein sequence ID" value="PIE92793.1"/>
    <property type="molecule type" value="Genomic_DNA"/>
</dbReference>
<protein>
    <submittedName>
        <fullName evidence="1">MarR family transcriptional regulator</fullName>
    </submittedName>
</protein>
<name>A0A2G6Q7J6_9BACI</name>
<sequence length="73" mass="8637">MEIYKLNISHKAKFFLYTLREMKEMEKTYSDLSDLLAINRSLIPGVIKELEENKLITVERGKGKKPSIYRINF</sequence>
<dbReference type="InterPro" id="IPR036390">
    <property type="entry name" value="WH_DNA-bd_sf"/>
</dbReference>
<dbReference type="SUPFAM" id="SSF46785">
    <property type="entry name" value="Winged helix' DNA-binding domain"/>
    <property type="match status" value="1"/>
</dbReference>
<dbReference type="RefSeq" id="WP_099686025.1">
    <property type="nucleotide sequence ID" value="NZ_NWUW01000026.1"/>
</dbReference>
<organism evidence="1 2">
    <name type="scientific">Bacillus fungorum</name>
    <dbReference type="NCBI Taxonomy" id="2039284"/>
    <lineage>
        <taxon>Bacteria</taxon>
        <taxon>Bacillati</taxon>
        <taxon>Bacillota</taxon>
        <taxon>Bacilli</taxon>
        <taxon>Bacillales</taxon>
        <taxon>Bacillaceae</taxon>
        <taxon>Bacillus</taxon>
    </lineage>
</organism>
<proteinExistence type="predicted"/>
<dbReference type="InterPro" id="IPR036388">
    <property type="entry name" value="WH-like_DNA-bd_sf"/>
</dbReference>
<keyword evidence="2" id="KW-1185">Reference proteome</keyword>
<dbReference type="Gene3D" id="1.10.10.10">
    <property type="entry name" value="Winged helix-like DNA-binding domain superfamily/Winged helix DNA-binding domain"/>
    <property type="match status" value="1"/>
</dbReference>
<dbReference type="Proteomes" id="UP000228484">
    <property type="component" value="Unassembled WGS sequence"/>
</dbReference>
<reference evidence="1 2" key="1">
    <citation type="submission" date="2017-09" db="EMBL/GenBank/DDBJ databases">
        <title>Biocontrol bacteria screening and application from spent mushroom substrate.</title>
        <authorList>
            <person name="Sun X."/>
        </authorList>
    </citation>
    <scope>NUCLEOTIDE SEQUENCE [LARGE SCALE GENOMIC DNA]</scope>
    <source>
        <strain evidence="1 2">100374</strain>
    </source>
</reference>
<evidence type="ECO:0000313" key="1">
    <source>
        <dbReference type="EMBL" id="PIE92793.1"/>
    </source>
</evidence>
<accession>A0A2G6Q7J6</accession>
<gene>
    <name evidence="1" type="ORF">CO726_24825</name>
</gene>